<evidence type="ECO:0000313" key="8">
    <source>
        <dbReference type="Proteomes" id="UP000023152"/>
    </source>
</evidence>
<organism evidence="7 8">
    <name type="scientific">Reticulomyxa filosa</name>
    <dbReference type="NCBI Taxonomy" id="46433"/>
    <lineage>
        <taxon>Eukaryota</taxon>
        <taxon>Sar</taxon>
        <taxon>Rhizaria</taxon>
        <taxon>Retaria</taxon>
        <taxon>Foraminifera</taxon>
        <taxon>Monothalamids</taxon>
        <taxon>Reticulomyxidae</taxon>
        <taxon>Reticulomyxa</taxon>
    </lineage>
</organism>
<evidence type="ECO:0000313" key="7">
    <source>
        <dbReference type="EMBL" id="ETO36808.1"/>
    </source>
</evidence>
<protein>
    <submittedName>
        <fullName evidence="7">Tumor necrosis factor receptor-associated factor 6-like protein</fullName>
    </submittedName>
</protein>
<dbReference type="EMBL" id="ASPP01000268">
    <property type="protein sequence ID" value="ETO36808.1"/>
    <property type="molecule type" value="Genomic_DNA"/>
</dbReference>
<dbReference type="AlphaFoldDB" id="X6PFB6"/>
<dbReference type="PANTHER" id="PTHR10131">
    <property type="entry name" value="TNF RECEPTOR ASSOCIATED FACTOR"/>
    <property type="match status" value="1"/>
</dbReference>
<evidence type="ECO:0000256" key="4">
    <source>
        <dbReference type="PROSITE-ProRule" id="PRU00207"/>
    </source>
</evidence>
<dbReference type="PROSITE" id="PS50089">
    <property type="entry name" value="ZF_RING_2"/>
    <property type="match status" value="1"/>
</dbReference>
<dbReference type="InterPro" id="IPR001293">
    <property type="entry name" value="Znf_TRAF"/>
</dbReference>
<dbReference type="Pfam" id="PF02176">
    <property type="entry name" value="zf-TRAF"/>
    <property type="match status" value="1"/>
</dbReference>
<name>X6PFB6_RETFI</name>
<evidence type="ECO:0000259" key="5">
    <source>
        <dbReference type="PROSITE" id="PS50089"/>
    </source>
</evidence>
<dbReference type="InterPro" id="IPR017907">
    <property type="entry name" value="Znf_RING_CS"/>
</dbReference>
<dbReference type="OrthoDB" id="10051587at2759"/>
<evidence type="ECO:0000256" key="1">
    <source>
        <dbReference type="ARBA" id="ARBA00022723"/>
    </source>
</evidence>
<dbReference type="SMART" id="SM00184">
    <property type="entry name" value="RING"/>
    <property type="match status" value="1"/>
</dbReference>
<dbReference type="SUPFAM" id="SSF57850">
    <property type="entry name" value="RING/U-box"/>
    <property type="match status" value="1"/>
</dbReference>
<keyword evidence="3 4" id="KW-0862">Zinc</keyword>
<dbReference type="PROSITE" id="PS00518">
    <property type="entry name" value="ZF_RING_1"/>
    <property type="match status" value="1"/>
</dbReference>
<keyword evidence="7" id="KW-0675">Receptor</keyword>
<dbReference type="GO" id="GO:0008270">
    <property type="term" value="F:zinc ion binding"/>
    <property type="evidence" value="ECO:0007669"/>
    <property type="project" value="UniProtKB-KW"/>
</dbReference>
<dbReference type="PROSITE" id="PS50145">
    <property type="entry name" value="ZF_TRAF"/>
    <property type="match status" value="1"/>
</dbReference>
<proteinExistence type="predicted"/>
<evidence type="ECO:0000259" key="6">
    <source>
        <dbReference type="PROSITE" id="PS50145"/>
    </source>
</evidence>
<feature type="domain" description="RING-type" evidence="5">
    <location>
        <begin position="81"/>
        <end position="121"/>
    </location>
</feature>
<keyword evidence="8" id="KW-1185">Reference proteome</keyword>
<gene>
    <name evidence="7" type="ORF">RFI_00252</name>
</gene>
<keyword evidence="2 4" id="KW-0863">Zinc-finger</keyword>
<feature type="zinc finger region" description="TRAF-type" evidence="4">
    <location>
        <begin position="201"/>
        <end position="250"/>
    </location>
</feature>
<evidence type="ECO:0000256" key="2">
    <source>
        <dbReference type="ARBA" id="ARBA00022771"/>
    </source>
</evidence>
<dbReference type="Proteomes" id="UP000023152">
    <property type="component" value="Unassembled WGS sequence"/>
</dbReference>
<dbReference type="InterPro" id="IPR018957">
    <property type="entry name" value="Znf_C3HC4_RING-type"/>
</dbReference>
<dbReference type="SUPFAM" id="SSF49599">
    <property type="entry name" value="TRAF domain-like"/>
    <property type="match status" value="2"/>
</dbReference>
<dbReference type="InterPro" id="IPR013083">
    <property type="entry name" value="Znf_RING/FYVE/PHD"/>
</dbReference>
<feature type="domain" description="TRAF-type" evidence="6">
    <location>
        <begin position="201"/>
        <end position="250"/>
    </location>
</feature>
<comment type="caution">
    <text evidence="7">The sequence shown here is derived from an EMBL/GenBank/DDBJ whole genome shotgun (WGS) entry which is preliminary data.</text>
</comment>
<dbReference type="InterPro" id="IPR001841">
    <property type="entry name" value="Znf_RING"/>
</dbReference>
<evidence type="ECO:0000256" key="3">
    <source>
        <dbReference type="ARBA" id="ARBA00022833"/>
    </source>
</evidence>
<dbReference type="Gene3D" id="3.30.40.10">
    <property type="entry name" value="Zinc/RING finger domain, C3HC4 (zinc finger)"/>
    <property type="match status" value="3"/>
</dbReference>
<keyword evidence="1 4" id="KW-0479">Metal-binding</keyword>
<dbReference type="PANTHER" id="PTHR10131:SF94">
    <property type="entry name" value="TNF RECEPTOR-ASSOCIATED FACTOR 4"/>
    <property type="match status" value="1"/>
</dbReference>
<reference evidence="7 8" key="1">
    <citation type="journal article" date="2013" name="Curr. Biol.">
        <title>The Genome of the Foraminiferan Reticulomyxa filosa.</title>
        <authorList>
            <person name="Glockner G."/>
            <person name="Hulsmann N."/>
            <person name="Schleicher M."/>
            <person name="Noegel A.A."/>
            <person name="Eichinger L."/>
            <person name="Gallinger C."/>
            <person name="Pawlowski J."/>
            <person name="Sierra R."/>
            <person name="Euteneuer U."/>
            <person name="Pillet L."/>
            <person name="Moustafa A."/>
            <person name="Platzer M."/>
            <person name="Groth M."/>
            <person name="Szafranski K."/>
            <person name="Schliwa M."/>
        </authorList>
    </citation>
    <scope>NUCLEOTIDE SEQUENCE [LARGE SCALE GENOMIC DNA]</scope>
</reference>
<dbReference type="Pfam" id="PF00097">
    <property type="entry name" value="zf-C3HC4"/>
    <property type="match status" value="1"/>
</dbReference>
<accession>X6PFB6</accession>
<sequence length="648" mass="75006">MKLLINNFCFFCEKFQYFYVSCYLLIKCWNIRRLLELVFTRVSYNKIVIKKKIMPEEVLESGYDSEDFVEEDHDKASKFRCAICTCIAREPTETQPCGHLFCKDCLSSYLSHNQSVCPNCRSEIQSKNASGFIKREILQLRVKCNNRESGCEWIGELNNCTFCKKVEYVRKDEAKHWEECEEYPIDCKCCNQKVLRKQTEAHLRDECTDAPIACPNKGCTNDKILRKHIPQHLQKCAMSVAACPFEGFGCVIAKGSLLRKELKDHLSTHCWAHCVLKQAYLERLIFSTELLRINSDELSGRISGIYERQWKQPYDGRPSYRHRTSERDTLIRFDAQNKRWIVTCENQVLAQRYGLFPTPIAEEEEDQSSPFPLELEYEQGLPDEKQNNDKEAKVVGHLCRWKGGGSFFLFFFYQKKIICAFIYYNKYTYQEKNINQDDEKAAEKQKQDPKSWHVVGGEKYKIKLLGCTQREIDLEWKVLQMAVKQFEDDMDTENEAIGSGVLCKCGTELVETTITQQYANNTIVACDICHSQISLHQGYLHCPTNFNSQHSQGFDLCHSCGEARSQTQHINKRIVCDCGQEMAAFLTQKCYPTSNVMCNKCFESIPKSKAVFHCPAGKSKEHSMGQDICIKCAEASVSSYSFKRMWPF</sequence>